<feature type="site" description="Important for enzyme activity" evidence="9 10">
    <location>
        <position position="185"/>
    </location>
</feature>
<reference evidence="14" key="1">
    <citation type="submission" date="2014-08" db="EMBL/GenBank/DDBJ databases">
        <authorList>
            <person name="Sharma Rahul"/>
            <person name="Thines Marco"/>
        </authorList>
    </citation>
    <scope>NUCLEOTIDE SEQUENCE</scope>
</reference>
<evidence type="ECO:0000256" key="3">
    <source>
        <dbReference type="ARBA" id="ARBA00022670"/>
    </source>
</evidence>
<evidence type="ECO:0000256" key="9">
    <source>
        <dbReference type="PIRSR" id="PIRSR038120-2"/>
    </source>
</evidence>
<dbReference type="GO" id="GO:0004843">
    <property type="term" value="F:cysteine-type deubiquitinase activity"/>
    <property type="evidence" value="ECO:0007669"/>
    <property type="project" value="UniProtKB-UniRule"/>
</dbReference>
<dbReference type="SUPFAM" id="SSF54001">
    <property type="entry name" value="Cysteine proteinases"/>
    <property type="match status" value="1"/>
</dbReference>
<name>A0A0F7SNB4_PHARH</name>
<dbReference type="PIRSF" id="PIRSF038120">
    <property type="entry name" value="Ubiquitinyl_hydrolase_UCH37"/>
    <property type="match status" value="1"/>
</dbReference>
<evidence type="ECO:0000256" key="12">
    <source>
        <dbReference type="SAM" id="MobiDB-lite"/>
    </source>
</evidence>
<sequence>MAEDNSGWSLTESDPSVFTALLTELGVKGLQVEDLWSLEDEALKNVGEIKAFIFLFKYVGGIEESKKAGSPDPDFPGFFAHQVIDNACATLAILNSVFNLPLGGQTEDDKIELGAELDNLKEFGHGMDPSTLGYTISNSDKIREVHNSFARSDPFSIDSSIPSEPSDAYHFISYLPSLGTLYELDGLQSYPRSHGPVPTKDDQEWIGRAREVIQERISSYPMGALEFSLLAVVKDPMSELRKELKEAEKAGQEYLIGQVKEKIEEEEAKRKKWAFENSLRKHNHISFAHQLLLGLAKAGSLNSAIDSAKLKAKDRKDREIARKAKAGEKDTEMS</sequence>
<feature type="domain" description="UCH catalytic" evidence="13">
    <location>
        <begin position="7"/>
        <end position="234"/>
    </location>
</feature>
<protein>
    <recommendedName>
        <fullName evidence="7 11">Ubiquitin carboxyl-terminal hydrolase</fullName>
        <ecNumber evidence="7 11">3.4.19.12</ecNumber>
    </recommendedName>
</protein>
<dbReference type="InterPro" id="IPR041507">
    <property type="entry name" value="UCH_C"/>
</dbReference>
<evidence type="ECO:0000259" key="13">
    <source>
        <dbReference type="PROSITE" id="PS52048"/>
    </source>
</evidence>
<evidence type="ECO:0000256" key="6">
    <source>
        <dbReference type="ARBA" id="ARBA00022807"/>
    </source>
</evidence>
<dbReference type="PANTHER" id="PTHR10589">
    <property type="entry name" value="UBIQUITIN CARBOXYL-TERMINAL HYDROLASE"/>
    <property type="match status" value="1"/>
</dbReference>
<dbReference type="AlphaFoldDB" id="A0A0F7SNB4"/>
<dbReference type="PANTHER" id="PTHR10589:SF16">
    <property type="entry name" value="UBIQUITIN CARBOXYL-TERMINAL HYDROLASE ISOZYME L5"/>
    <property type="match status" value="1"/>
</dbReference>
<comment type="catalytic activity">
    <reaction evidence="1 7 10 11">
        <text>Thiol-dependent hydrolysis of ester, thioester, amide, peptide and isopeptide bonds formed by the C-terminal Gly of ubiquitin (a 76-residue protein attached to proteins as an intracellular targeting signal).</text>
        <dbReference type="EC" id="3.4.19.12"/>
    </reaction>
</comment>
<evidence type="ECO:0000256" key="7">
    <source>
        <dbReference type="PIRNR" id="PIRNR038120"/>
    </source>
</evidence>
<evidence type="ECO:0000256" key="10">
    <source>
        <dbReference type="PROSITE-ProRule" id="PRU01393"/>
    </source>
</evidence>
<evidence type="ECO:0000313" key="14">
    <source>
        <dbReference type="EMBL" id="CED82090.1"/>
    </source>
</evidence>
<comment type="similarity">
    <text evidence="2 7 10 11">Belongs to the peptidase C12 family.</text>
</comment>
<dbReference type="EC" id="3.4.19.12" evidence="7 11"/>
<dbReference type="GO" id="GO:0005737">
    <property type="term" value="C:cytoplasm"/>
    <property type="evidence" value="ECO:0007669"/>
    <property type="project" value="TreeGrafter"/>
</dbReference>
<dbReference type="Pfam" id="PF01088">
    <property type="entry name" value="Peptidase_C12"/>
    <property type="match status" value="1"/>
</dbReference>
<evidence type="ECO:0000256" key="5">
    <source>
        <dbReference type="ARBA" id="ARBA00022801"/>
    </source>
</evidence>
<dbReference type="Pfam" id="PF18031">
    <property type="entry name" value="UCH_C"/>
    <property type="match status" value="1"/>
</dbReference>
<dbReference type="InterPro" id="IPR017390">
    <property type="entry name" value="Ubiquitinyl_hydrolase_UCH37"/>
</dbReference>
<keyword evidence="3 7" id="KW-0645">Protease</keyword>
<dbReference type="PRINTS" id="PR00707">
    <property type="entry name" value="UBCTHYDRLASE"/>
</dbReference>
<dbReference type="EMBL" id="LN483124">
    <property type="protein sequence ID" value="CED82090.1"/>
    <property type="molecule type" value="Genomic_DNA"/>
</dbReference>
<dbReference type="InterPro" id="IPR001578">
    <property type="entry name" value="Peptidase_C12_UCH"/>
</dbReference>
<dbReference type="PROSITE" id="PS52048">
    <property type="entry name" value="UCH_DOMAIN"/>
    <property type="match status" value="1"/>
</dbReference>
<evidence type="ECO:0000256" key="8">
    <source>
        <dbReference type="PIRSR" id="PIRSR038120-1"/>
    </source>
</evidence>
<dbReference type="InterPro" id="IPR038765">
    <property type="entry name" value="Papain-like_cys_pep_sf"/>
</dbReference>
<accession>A0A0F7SNB4</accession>
<dbReference type="GO" id="GO:0016579">
    <property type="term" value="P:protein deubiquitination"/>
    <property type="evidence" value="ECO:0007669"/>
    <property type="project" value="InterPro"/>
</dbReference>
<proteinExistence type="inferred from homology"/>
<feature type="region of interest" description="Disordered" evidence="12">
    <location>
        <begin position="312"/>
        <end position="334"/>
    </location>
</feature>
<keyword evidence="5 7" id="KW-0378">Hydrolase</keyword>
<feature type="active site" description="Proton donor" evidence="8 10">
    <location>
        <position position="170"/>
    </location>
</feature>
<dbReference type="Gene3D" id="3.40.532.10">
    <property type="entry name" value="Peptidase C12, ubiquitin carboxyl-terminal hydrolase"/>
    <property type="match status" value="1"/>
</dbReference>
<keyword evidence="4 7" id="KW-0833">Ubl conjugation pathway</keyword>
<feature type="site" description="Transition state stabilizer" evidence="10">
    <location>
        <position position="82"/>
    </location>
</feature>
<evidence type="ECO:0000256" key="4">
    <source>
        <dbReference type="ARBA" id="ARBA00022786"/>
    </source>
</evidence>
<evidence type="ECO:0000256" key="1">
    <source>
        <dbReference type="ARBA" id="ARBA00000707"/>
    </source>
</evidence>
<dbReference type="InterPro" id="IPR036959">
    <property type="entry name" value="Peptidase_C12_UCH_sf"/>
</dbReference>
<feature type="active site" description="Nucleophile" evidence="8 10">
    <location>
        <position position="88"/>
    </location>
</feature>
<dbReference type="GO" id="GO:0006511">
    <property type="term" value="P:ubiquitin-dependent protein catabolic process"/>
    <property type="evidence" value="ECO:0007669"/>
    <property type="project" value="UniProtKB-UniRule"/>
</dbReference>
<evidence type="ECO:0000256" key="11">
    <source>
        <dbReference type="RuleBase" id="RU361215"/>
    </source>
</evidence>
<organism evidence="14">
    <name type="scientific">Phaffia rhodozyma</name>
    <name type="common">Yeast</name>
    <name type="synonym">Xanthophyllomyces dendrorhous</name>
    <dbReference type="NCBI Taxonomy" id="264483"/>
    <lineage>
        <taxon>Eukaryota</taxon>
        <taxon>Fungi</taxon>
        <taxon>Dikarya</taxon>
        <taxon>Basidiomycota</taxon>
        <taxon>Agaricomycotina</taxon>
        <taxon>Tremellomycetes</taxon>
        <taxon>Cystofilobasidiales</taxon>
        <taxon>Mrakiaceae</taxon>
        <taxon>Phaffia</taxon>
    </lineage>
</organism>
<evidence type="ECO:0000256" key="2">
    <source>
        <dbReference type="ARBA" id="ARBA00009326"/>
    </source>
</evidence>
<keyword evidence="6 7" id="KW-0788">Thiol protease</keyword>